<protein>
    <submittedName>
        <fullName evidence="1">Uncharacterized protein</fullName>
    </submittedName>
</protein>
<organism evidence="1 2">
    <name type="scientific">Haloferula rosea</name>
    <dbReference type="NCBI Taxonomy" id="490093"/>
    <lineage>
        <taxon>Bacteria</taxon>
        <taxon>Pseudomonadati</taxon>
        <taxon>Verrucomicrobiota</taxon>
        <taxon>Verrucomicrobiia</taxon>
        <taxon>Verrucomicrobiales</taxon>
        <taxon>Verrucomicrobiaceae</taxon>
        <taxon>Haloferula</taxon>
    </lineage>
</organism>
<keyword evidence="2" id="KW-1185">Reference proteome</keyword>
<dbReference type="AlphaFoldDB" id="A0A934RC63"/>
<sequence length="112" mass="12392">MRTALFQIPLIVLLTGCGKETPPKSASLQAWEGSEVTVHFRRDVLGASGSPIAPTTTWQNQTKVSLDGKIIEARLDGVFFESHYKHNSGDTDLRHSVFWIPNASILTVESRQ</sequence>
<dbReference type="RefSeq" id="WP_200283240.1">
    <property type="nucleotide sequence ID" value="NZ_JAENII010000021.1"/>
</dbReference>
<dbReference type="PROSITE" id="PS51257">
    <property type="entry name" value="PROKAR_LIPOPROTEIN"/>
    <property type="match status" value="1"/>
</dbReference>
<dbReference type="Proteomes" id="UP000658278">
    <property type="component" value="Unassembled WGS sequence"/>
</dbReference>
<evidence type="ECO:0000313" key="2">
    <source>
        <dbReference type="Proteomes" id="UP000658278"/>
    </source>
</evidence>
<reference evidence="1" key="1">
    <citation type="submission" date="2021-01" db="EMBL/GenBank/DDBJ databases">
        <title>Modified the classification status of verrucomicrobia.</title>
        <authorList>
            <person name="Feng X."/>
        </authorList>
    </citation>
    <scope>NUCLEOTIDE SEQUENCE</scope>
    <source>
        <strain evidence="1">KCTC 22201</strain>
    </source>
</reference>
<accession>A0A934RC63</accession>
<name>A0A934RC63_9BACT</name>
<proteinExistence type="predicted"/>
<dbReference type="EMBL" id="JAENII010000021">
    <property type="protein sequence ID" value="MBK1828929.1"/>
    <property type="molecule type" value="Genomic_DNA"/>
</dbReference>
<evidence type="ECO:0000313" key="1">
    <source>
        <dbReference type="EMBL" id="MBK1828929.1"/>
    </source>
</evidence>
<comment type="caution">
    <text evidence="1">The sequence shown here is derived from an EMBL/GenBank/DDBJ whole genome shotgun (WGS) entry which is preliminary data.</text>
</comment>
<gene>
    <name evidence="1" type="ORF">JIN81_17975</name>
</gene>